<dbReference type="Proteomes" id="UP000178367">
    <property type="component" value="Unassembled WGS sequence"/>
</dbReference>
<comment type="caution">
    <text evidence="1">The sequence shown here is derived from an EMBL/GenBank/DDBJ whole genome shotgun (WGS) entry which is preliminary data.</text>
</comment>
<organism evidence="1 2">
    <name type="scientific">Candidatus Falkowbacteria bacterium RIFOXYA2_FULL_47_19</name>
    <dbReference type="NCBI Taxonomy" id="1797994"/>
    <lineage>
        <taxon>Bacteria</taxon>
        <taxon>Candidatus Falkowiibacteriota</taxon>
    </lineage>
</organism>
<dbReference type="AlphaFoldDB" id="A0A1F5SN30"/>
<reference evidence="1 2" key="1">
    <citation type="journal article" date="2016" name="Nat. Commun.">
        <title>Thousands of microbial genomes shed light on interconnected biogeochemical processes in an aquifer system.</title>
        <authorList>
            <person name="Anantharaman K."/>
            <person name="Brown C.T."/>
            <person name="Hug L.A."/>
            <person name="Sharon I."/>
            <person name="Castelle C.J."/>
            <person name="Probst A.J."/>
            <person name="Thomas B.C."/>
            <person name="Singh A."/>
            <person name="Wilkins M.J."/>
            <person name="Karaoz U."/>
            <person name="Brodie E.L."/>
            <person name="Williams K.H."/>
            <person name="Hubbard S.S."/>
            <person name="Banfield J.F."/>
        </authorList>
    </citation>
    <scope>NUCLEOTIDE SEQUENCE [LARGE SCALE GENOMIC DNA]</scope>
</reference>
<name>A0A1F5SN30_9BACT</name>
<dbReference type="STRING" id="1797994.A2227_05965"/>
<evidence type="ECO:0000313" key="2">
    <source>
        <dbReference type="Proteomes" id="UP000178367"/>
    </source>
</evidence>
<proteinExistence type="predicted"/>
<evidence type="ECO:0000313" key="1">
    <source>
        <dbReference type="EMBL" id="OGF28102.1"/>
    </source>
</evidence>
<sequence>MIEGEENIKLTPAILEGRVENPEDMTLEQARQIFGFGPNDHLLMETIREKYYELSLEWVRNDDAGRKNLAIIDRAMDILKMEFMKKEGK</sequence>
<accession>A0A1F5SN30</accession>
<protein>
    <submittedName>
        <fullName evidence="1">Uncharacterized protein</fullName>
    </submittedName>
</protein>
<gene>
    <name evidence="1" type="ORF">A2227_05965</name>
</gene>
<dbReference type="EMBL" id="MFGB01000004">
    <property type="protein sequence ID" value="OGF28102.1"/>
    <property type="molecule type" value="Genomic_DNA"/>
</dbReference>